<sequence length="235" mass="27102">ITKKQKKFIRNWYKNHATVQGNQFLTREDVSALATLLRIPVHTVVEWMNRKIFNQMSTATASGTNVHGPSLLTEGPRLPSDAGYSLRQANSHLAADVLDQVDKYVTACQRRRTPTDGRRKVNAGRYKCTFGCGYRTSRVYDWKRHEETHQPQNLWLCHICRQSGNHAPFLVNRNDKFLKHAKDVHGDMKPDEVLEISKVDFRADFNAKCHLCAEVFSSWDDKCQHVIYHYDTAAE</sequence>
<dbReference type="SMART" id="SM00355">
    <property type="entry name" value="ZnF_C2H2"/>
    <property type="match status" value="3"/>
</dbReference>
<name>A0A9P4JTV2_9PLEO</name>
<evidence type="ECO:0000256" key="1">
    <source>
        <dbReference type="PROSITE-ProRule" id="PRU00042"/>
    </source>
</evidence>
<dbReference type="EMBL" id="ML993936">
    <property type="protein sequence ID" value="KAF2202468.1"/>
    <property type="molecule type" value="Genomic_DNA"/>
</dbReference>
<keyword evidence="1" id="KW-0863">Zinc-finger</keyword>
<evidence type="ECO:0000259" key="2">
    <source>
        <dbReference type="PROSITE" id="PS50157"/>
    </source>
</evidence>
<feature type="non-terminal residue" evidence="3">
    <location>
        <position position="235"/>
    </location>
</feature>
<dbReference type="GO" id="GO:0008270">
    <property type="term" value="F:zinc ion binding"/>
    <property type="evidence" value="ECO:0007669"/>
    <property type="project" value="UniProtKB-KW"/>
</dbReference>
<keyword evidence="4" id="KW-1185">Reference proteome</keyword>
<dbReference type="Proteomes" id="UP000799536">
    <property type="component" value="Unassembled WGS sequence"/>
</dbReference>
<reference evidence="3" key="1">
    <citation type="journal article" date="2020" name="Stud. Mycol.">
        <title>101 Dothideomycetes genomes: a test case for predicting lifestyles and emergence of pathogens.</title>
        <authorList>
            <person name="Haridas S."/>
            <person name="Albert R."/>
            <person name="Binder M."/>
            <person name="Bloem J."/>
            <person name="Labutti K."/>
            <person name="Salamov A."/>
            <person name="Andreopoulos B."/>
            <person name="Baker S."/>
            <person name="Barry K."/>
            <person name="Bills G."/>
            <person name="Bluhm B."/>
            <person name="Cannon C."/>
            <person name="Castanera R."/>
            <person name="Culley D."/>
            <person name="Daum C."/>
            <person name="Ezra D."/>
            <person name="Gonzalez J."/>
            <person name="Henrissat B."/>
            <person name="Kuo A."/>
            <person name="Liang C."/>
            <person name="Lipzen A."/>
            <person name="Lutzoni F."/>
            <person name="Magnuson J."/>
            <person name="Mondo S."/>
            <person name="Nolan M."/>
            <person name="Ohm R."/>
            <person name="Pangilinan J."/>
            <person name="Park H.-J."/>
            <person name="Ramirez L."/>
            <person name="Alfaro M."/>
            <person name="Sun H."/>
            <person name="Tritt A."/>
            <person name="Yoshinaga Y."/>
            <person name="Zwiers L.-H."/>
            <person name="Turgeon B."/>
            <person name="Goodwin S."/>
            <person name="Spatafora J."/>
            <person name="Crous P."/>
            <person name="Grigoriev I."/>
        </authorList>
    </citation>
    <scope>NUCLEOTIDE SEQUENCE</scope>
    <source>
        <strain evidence="3">ATCC 74209</strain>
    </source>
</reference>
<feature type="non-terminal residue" evidence="3">
    <location>
        <position position="1"/>
    </location>
</feature>
<dbReference type="PROSITE" id="PS50157">
    <property type="entry name" value="ZINC_FINGER_C2H2_2"/>
    <property type="match status" value="1"/>
</dbReference>
<evidence type="ECO:0000313" key="3">
    <source>
        <dbReference type="EMBL" id="KAF2202468.1"/>
    </source>
</evidence>
<feature type="domain" description="C2H2-type" evidence="2">
    <location>
        <begin position="126"/>
        <end position="154"/>
    </location>
</feature>
<proteinExistence type="predicted"/>
<keyword evidence="1" id="KW-0862">Zinc</keyword>
<dbReference type="AlphaFoldDB" id="A0A9P4JTV2"/>
<keyword evidence="1" id="KW-0479">Metal-binding</keyword>
<accession>A0A9P4JTV2</accession>
<dbReference type="InterPro" id="IPR013087">
    <property type="entry name" value="Znf_C2H2_type"/>
</dbReference>
<evidence type="ECO:0000313" key="4">
    <source>
        <dbReference type="Proteomes" id="UP000799536"/>
    </source>
</evidence>
<dbReference type="OrthoDB" id="10056939at2759"/>
<organism evidence="3 4">
    <name type="scientific">Delitschia confertaspora ATCC 74209</name>
    <dbReference type="NCBI Taxonomy" id="1513339"/>
    <lineage>
        <taxon>Eukaryota</taxon>
        <taxon>Fungi</taxon>
        <taxon>Dikarya</taxon>
        <taxon>Ascomycota</taxon>
        <taxon>Pezizomycotina</taxon>
        <taxon>Dothideomycetes</taxon>
        <taxon>Pleosporomycetidae</taxon>
        <taxon>Pleosporales</taxon>
        <taxon>Delitschiaceae</taxon>
        <taxon>Delitschia</taxon>
    </lineage>
</organism>
<comment type="caution">
    <text evidence="3">The sequence shown here is derived from an EMBL/GenBank/DDBJ whole genome shotgun (WGS) entry which is preliminary data.</text>
</comment>
<protein>
    <recommendedName>
        <fullName evidence="2">C2H2-type domain-containing protein</fullName>
    </recommendedName>
</protein>
<dbReference type="Gene3D" id="3.30.160.60">
    <property type="entry name" value="Classic Zinc Finger"/>
    <property type="match status" value="1"/>
</dbReference>
<gene>
    <name evidence="3" type="ORF">GQ43DRAFT_352556</name>
</gene>